<evidence type="ECO:0000259" key="1">
    <source>
        <dbReference type="Pfam" id="PF00027"/>
    </source>
</evidence>
<name>A0ABU1TF44_9SPHI</name>
<dbReference type="RefSeq" id="WP_310099349.1">
    <property type="nucleotide sequence ID" value="NZ_JAVDUU010000004.1"/>
</dbReference>
<dbReference type="InterPro" id="IPR014710">
    <property type="entry name" value="RmlC-like_jellyroll"/>
</dbReference>
<dbReference type="Proteomes" id="UP001247620">
    <property type="component" value="Unassembled WGS sequence"/>
</dbReference>
<gene>
    <name evidence="2" type="ORF">J2W55_003888</name>
</gene>
<evidence type="ECO:0000313" key="3">
    <source>
        <dbReference type="Proteomes" id="UP001247620"/>
    </source>
</evidence>
<comment type="caution">
    <text evidence="2">The sequence shown here is derived from an EMBL/GenBank/DDBJ whole genome shotgun (WGS) entry which is preliminary data.</text>
</comment>
<sequence>MDFPHHQKLISLLAAMVSIDDFNKDIIVQNFEPVSYPKRTLLVKEHSIARYMYFINSGYLRTYYFKDGLEVTDQINCPLGFMTAFGSYTSGNPSHEYLECITDCHLLRIRKEKLESLFRHNPQWAKADRIINEHIVLYNARRTQDLVSKTAEERYLQLLKCHPDYIHNVPLQYIASFIGVKPESLSRIRKNVASLAI</sequence>
<keyword evidence="3" id="KW-1185">Reference proteome</keyword>
<dbReference type="CDD" id="cd00038">
    <property type="entry name" value="CAP_ED"/>
    <property type="match status" value="1"/>
</dbReference>
<dbReference type="EMBL" id="JAVDUU010000004">
    <property type="protein sequence ID" value="MDR6944028.1"/>
    <property type="molecule type" value="Genomic_DNA"/>
</dbReference>
<reference evidence="2 3" key="1">
    <citation type="submission" date="2023-07" db="EMBL/GenBank/DDBJ databases">
        <title>Sorghum-associated microbial communities from plants grown in Nebraska, USA.</title>
        <authorList>
            <person name="Schachtman D."/>
        </authorList>
    </citation>
    <scope>NUCLEOTIDE SEQUENCE [LARGE SCALE GENOMIC DNA]</scope>
    <source>
        <strain evidence="2 3">3262</strain>
    </source>
</reference>
<organism evidence="2 3">
    <name type="scientific">Mucilaginibacter pocheonensis</name>
    <dbReference type="NCBI Taxonomy" id="398050"/>
    <lineage>
        <taxon>Bacteria</taxon>
        <taxon>Pseudomonadati</taxon>
        <taxon>Bacteroidota</taxon>
        <taxon>Sphingobacteriia</taxon>
        <taxon>Sphingobacteriales</taxon>
        <taxon>Sphingobacteriaceae</taxon>
        <taxon>Mucilaginibacter</taxon>
    </lineage>
</organism>
<evidence type="ECO:0000313" key="2">
    <source>
        <dbReference type="EMBL" id="MDR6944028.1"/>
    </source>
</evidence>
<dbReference type="Pfam" id="PF00027">
    <property type="entry name" value="cNMP_binding"/>
    <property type="match status" value="1"/>
</dbReference>
<dbReference type="InterPro" id="IPR000595">
    <property type="entry name" value="cNMP-bd_dom"/>
</dbReference>
<feature type="domain" description="Cyclic nucleotide-binding" evidence="1">
    <location>
        <begin position="34"/>
        <end position="121"/>
    </location>
</feature>
<dbReference type="SUPFAM" id="SSF51206">
    <property type="entry name" value="cAMP-binding domain-like"/>
    <property type="match status" value="1"/>
</dbReference>
<protein>
    <submittedName>
        <fullName evidence="2">CRP-like cAMP-binding protein</fullName>
    </submittedName>
</protein>
<dbReference type="InterPro" id="IPR018490">
    <property type="entry name" value="cNMP-bd_dom_sf"/>
</dbReference>
<proteinExistence type="predicted"/>
<dbReference type="Gene3D" id="2.60.120.10">
    <property type="entry name" value="Jelly Rolls"/>
    <property type="match status" value="1"/>
</dbReference>
<accession>A0ABU1TF44</accession>